<keyword evidence="4" id="KW-1185">Reference proteome</keyword>
<organism evidence="3 4">
    <name type="scientific">Popillia japonica</name>
    <name type="common">Japanese beetle</name>
    <dbReference type="NCBI Taxonomy" id="7064"/>
    <lineage>
        <taxon>Eukaryota</taxon>
        <taxon>Metazoa</taxon>
        <taxon>Ecdysozoa</taxon>
        <taxon>Arthropoda</taxon>
        <taxon>Hexapoda</taxon>
        <taxon>Insecta</taxon>
        <taxon>Pterygota</taxon>
        <taxon>Neoptera</taxon>
        <taxon>Endopterygota</taxon>
        <taxon>Coleoptera</taxon>
        <taxon>Polyphaga</taxon>
        <taxon>Scarabaeiformia</taxon>
        <taxon>Scarabaeidae</taxon>
        <taxon>Rutelinae</taxon>
        <taxon>Popillia</taxon>
    </lineage>
</organism>
<evidence type="ECO:0000256" key="2">
    <source>
        <dbReference type="SAM" id="SignalP"/>
    </source>
</evidence>
<reference evidence="3 4" key="1">
    <citation type="journal article" date="2024" name="BMC Genomics">
        <title>De novo assembly and annotation of Popillia japonica's genome with initial clues to its potential as an invasive pest.</title>
        <authorList>
            <person name="Cucini C."/>
            <person name="Boschi S."/>
            <person name="Funari R."/>
            <person name="Cardaioli E."/>
            <person name="Iannotti N."/>
            <person name="Marturano G."/>
            <person name="Paoli F."/>
            <person name="Bruttini M."/>
            <person name="Carapelli A."/>
            <person name="Frati F."/>
            <person name="Nardi F."/>
        </authorList>
    </citation>
    <scope>NUCLEOTIDE SEQUENCE [LARGE SCALE GENOMIC DNA]</scope>
    <source>
        <strain evidence="3">DMR45628</strain>
    </source>
</reference>
<proteinExistence type="predicted"/>
<evidence type="ECO:0000313" key="4">
    <source>
        <dbReference type="Proteomes" id="UP001458880"/>
    </source>
</evidence>
<comment type="caution">
    <text evidence="3">The sequence shown here is derived from an EMBL/GenBank/DDBJ whole genome shotgun (WGS) entry which is preliminary data.</text>
</comment>
<evidence type="ECO:0000313" key="3">
    <source>
        <dbReference type="EMBL" id="KAK9754218.1"/>
    </source>
</evidence>
<sequence length="77" mass="7646">MKLIFSAVLIVLCAILANTIATPIGEYHAAPNSGLAHALGLHKGIHGKGVACNGFPGNNNNNNPPTAAPSTTTAASG</sequence>
<evidence type="ECO:0000256" key="1">
    <source>
        <dbReference type="SAM" id="MobiDB-lite"/>
    </source>
</evidence>
<feature type="region of interest" description="Disordered" evidence="1">
    <location>
        <begin position="54"/>
        <end position="77"/>
    </location>
</feature>
<gene>
    <name evidence="3" type="ORF">QE152_g1422</name>
</gene>
<protein>
    <submittedName>
        <fullName evidence="3">Uncharacterized protein</fullName>
    </submittedName>
</protein>
<feature type="compositionally biased region" description="Low complexity" evidence="1">
    <location>
        <begin position="56"/>
        <end position="77"/>
    </location>
</feature>
<dbReference type="AlphaFoldDB" id="A0AAW1N7A4"/>
<feature type="signal peptide" evidence="2">
    <location>
        <begin position="1"/>
        <end position="21"/>
    </location>
</feature>
<accession>A0AAW1N7A4</accession>
<feature type="chain" id="PRO_5043878423" evidence="2">
    <location>
        <begin position="22"/>
        <end position="77"/>
    </location>
</feature>
<name>A0AAW1N7A4_POPJA</name>
<dbReference type="EMBL" id="JASPKY010000009">
    <property type="protein sequence ID" value="KAK9754218.1"/>
    <property type="molecule type" value="Genomic_DNA"/>
</dbReference>
<keyword evidence="2" id="KW-0732">Signal</keyword>
<dbReference type="Proteomes" id="UP001458880">
    <property type="component" value="Unassembled WGS sequence"/>
</dbReference>